<dbReference type="SMART" id="SM00360">
    <property type="entry name" value="RRM"/>
    <property type="match status" value="2"/>
</dbReference>
<accession>A0A7S2TJX8</accession>
<feature type="region of interest" description="Disordered" evidence="7">
    <location>
        <begin position="372"/>
        <end position="433"/>
    </location>
</feature>
<dbReference type="GO" id="GO:0003723">
    <property type="term" value="F:RNA binding"/>
    <property type="evidence" value="ECO:0007669"/>
    <property type="project" value="UniProtKB-UniRule"/>
</dbReference>
<keyword evidence="4 6" id="KW-0694">RNA-binding</keyword>
<dbReference type="SUPFAM" id="SSF54928">
    <property type="entry name" value="RNA-binding domain, RBD"/>
    <property type="match status" value="2"/>
</dbReference>
<dbReference type="CDD" id="cd12254">
    <property type="entry name" value="RRM_hnRNPH_ESRPs_RBM12_like"/>
    <property type="match status" value="2"/>
</dbReference>
<dbReference type="InterPro" id="IPR035979">
    <property type="entry name" value="RBD_domain_sf"/>
</dbReference>
<evidence type="ECO:0000256" key="6">
    <source>
        <dbReference type="PROSITE-ProRule" id="PRU00176"/>
    </source>
</evidence>
<dbReference type="PANTHER" id="PTHR13976">
    <property type="entry name" value="HETEROGENEOUS NUCLEAR RIBONUCLEOPROTEIN-RELATED"/>
    <property type="match status" value="1"/>
</dbReference>
<dbReference type="Pfam" id="PF00076">
    <property type="entry name" value="RRM_1"/>
    <property type="match status" value="2"/>
</dbReference>
<feature type="domain" description="RRM" evidence="8">
    <location>
        <begin position="433"/>
        <end position="510"/>
    </location>
</feature>
<dbReference type="SUPFAM" id="SSF53098">
    <property type="entry name" value="Ribonuclease H-like"/>
    <property type="match status" value="1"/>
</dbReference>
<evidence type="ECO:0000313" key="9">
    <source>
        <dbReference type="EMBL" id="CAD9754485.1"/>
    </source>
</evidence>
<dbReference type="InterPro" id="IPR050666">
    <property type="entry name" value="ESRP"/>
</dbReference>
<organism evidence="9">
    <name type="scientific">Lotharella oceanica</name>
    <dbReference type="NCBI Taxonomy" id="641309"/>
    <lineage>
        <taxon>Eukaryota</taxon>
        <taxon>Sar</taxon>
        <taxon>Rhizaria</taxon>
        <taxon>Cercozoa</taxon>
        <taxon>Chlorarachniophyceae</taxon>
        <taxon>Lotharella</taxon>
    </lineage>
</organism>
<keyword evidence="5" id="KW-0508">mRNA splicing</keyword>
<dbReference type="SMART" id="SM00479">
    <property type="entry name" value="EXOIII"/>
    <property type="match status" value="1"/>
</dbReference>
<dbReference type="EMBL" id="HBHP01008384">
    <property type="protein sequence ID" value="CAD9754485.1"/>
    <property type="molecule type" value="Transcribed_RNA"/>
</dbReference>
<keyword evidence="2" id="KW-0507">mRNA processing</keyword>
<dbReference type="InterPro" id="IPR013520">
    <property type="entry name" value="Ribonucl_H"/>
</dbReference>
<dbReference type="InterPro" id="IPR000504">
    <property type="entry name" value="RRM_dom"/>
</dbReference>
<dbReference type="Pfam" id="PF00929">
    <property type="entry name" value="RNase_T"/>
    <property type="match status" value="1"/>
</dbReference>
<comment type="similarity">
    <text evidence="1">Belongs to the ESRP family.</text>
</comment>
<proteinExistence type="inferred from homology"/>
<dbReference type="GO" id="GO:0008380">
    <property type="term" value="P:RNA splicing"/>
    <property type="evidence" value="ECO:0007669"/>
    <property type="project" value="UniProtKB-KW"/>
</dbReference>
<feature type="domain" description="RRM" evidence="8">
    <location>
        <begin position="289"/>
        <end position="364"/>
    </location>
</feature>
<evidence type="ECO:0000256" key="3">
    <source>
        <dbReference type="ARBA" id="ARBA00022737"/>
    </source>
</evidence>
<gene>
    <name evidence="9" type="ORF">LSP00402_LOCUS5241</name>
</gene>
<dbReference type="CDD" id="cd06133">
    <property type="entry name" value="ERI-1_3'hExo_like"/>
    <property type="match status" value="1"/>
</dbReference>
<protein>
    <recommendedName>
        <fullName evidence="8">RRM domain-containing protein</fullName>
    </recommendedName>
</protein>
<evidence type="ECO:0000256" key="2">
    <source>
        <dbReference type="ARBA" id="ARBA00022664"/>
    </source>
</evidence>
<dbReference type="Gene3D" id="3.30.70.330">
    <property type="match status" value="2"/>
</dbReference>
<dbReference type="InterPro" id="IPR012337">
    <property type="entry name" value="RNaseH-like_sf"/>
</dbReference>
<dbReference type="GO" id="GO:0006397">
    <property type="term" value="P:mRNA processing"/>
    <property type="evidence" value="ECO:0007669"/>
    <property type="project" value="UniProtKB-KW"/>
</dbReference>
<feature type="compositionally biased region" description="Low complexity" evidence="7">
    <location>
        <begin position="418"/>
        <end position="433"/>
    </location>
</feature>
<keyword evidence="3" id="KW-0677">Repeat</keyword>
<evidence type="ECO:0000256" key="1">
    <source>
        <dbReference type="ARBA" id="ARBA00008866"/>
    </source>
</evidence>
<sequence>MRADVGGRTMPLSLGFPPGSLSGPWVATTMLGKRVGHSKLMQTWSSEALLQPIHEFDCIVIIDLEATCDEGPNPKVTQSTQEIIEFPWILVDLKAPGGPAICDRQQRYVKPVMNKTLTPFCRGLTGISQSDVDKAPELKDVIDEFAEYMRALAMQGKTCALMADGEWDFKVLLQGEAKRKNLSVPSYFRSFFDLRSVFTKSKGMQRPSLKRMLTACGLDFEGKHHHGMDDCNNVARIALALVSDGYRFRKADMTKFPESYDPMKDPFVKDFNRNSANQPHRAPFAHPDRVVRIRGLPWKATVQDVERFFTPLPLASKPQPIQLTKDSLGRPSGCGFVEFGNREAAQWAIKTCHKRYLMNRYIEVFPLAEKDEKPTPAATKENKRNGQPNASGTEKKTTASSGTTPATAREGVAENKKTAVSTSANSNGATTSASVRLRGLPWSATTEDIVKFFEPLKLANESAIQLMKNKRGRPSGLAIVEFATTEDAQQAAKEYHRKYMGKRYIEVHPI</sequence>
<dbReference type="AlphaFoldDB" id="A0A7S2TJX8"/>
<evidence type="ECO:0000256" key="5">
    <source>
        <dbReference type="ARBA" id="ARBA00023187"/>
    </source>
</evidence>
<evidence type="ECO:0000256" key="4">
    <source>
        <dbReference type="ARBA" id="ARBA00022884"/>
    </source>
</evidence>
<evidence type="ECO:0000256" key="7">
    <source>
        <dbReference type="SAM" id="MobiDB-lite"/>
    </source>
</evidence>
<evidence type="ECO:0000259" key="8">
    <source>
        <dbReference type="PROSITE" id="PS50102"/>
    </source>
</evidence>
<dbReference type="InterPro" id="IPR012677">
    <property type="entry name" value="Nucleotide-bd_a/b_plait_sf"/>
</dbReference>
<dbReference type="InterPro" id="IPR036397">
    <property type="entry name" value="RNaseH_sf"/>
</dbReference>
<dbReference type="InterPro" id="IPR047201">
    <property type="entry name" value="ERI-1_3'hExo-like"/>
</dbReference>
<name>A0A7S2TJX8_9EUKA</name>
<reference evidence="9" key="1">
    <citation type="submission" date="2021-01" db="EMBL/GenBank/DDBJ databases">
        <authorList>
            <person name="Corre E."/>
            <person name="Pelletier E."/>
            <person name="Niang G."/>
            <person name="Scheremetjew M."/>
            <person name="Finn R."/>
            <person name="Kale V."/>
            <person name="Holt S."/>
            <person name="Cochrane G."/>
            <person name="Meng A."/>
            <person name="Brown T."/>
            <person name="Cohen L."/>
        </authorList>
    </citation>
    <scope>NUCLEOTIDE SEQUENCE</scope>
    <source>
        <strain evidence="9">CCMP622</strain>
    </source>
</reference>
<dbReference type="PROSITE" id="PS50102">
    <property type="entry name" value="RRM"/>
    <property type="match status" value="2"/>
</dbReference>
<feature type="compositionally biased region" description="Basic and acidic residues" evidence="7">
    <location>
        <begin position="372"/>
        <end position="384"/>
    </location>
</feature>
<feature type="compositionally biased region" description="Low complexity" evidence="7">
    <location>
        <begin position="398"/>
        <end position="408"/>
    </location>
</feature>
<dbReference type="GO" id="GO:0000175">
    <property type="term" value="F:3'-5'-RNA exonuclease activity"/>
    <property type="evidence" value="ECO:0007669"/>
    <property type="project" value="InterPro"/>
</dbReference>
<dbReference type="Gene3D" id="3.30.420.10">
    <property type="entry name" value="Ribonuclease H-like superfamily/Ribonuclease H"/>
    <property type="match status" value="1"/>
</dbReference>